<dbReference type="InterPro" id="IPR044965">
    <property type="entry name" value="Glyco_hydro_17_plant"/>
</dbReference>
<comment type="similarity">
    <text evidence="1 4">Belongs to the glycosyl hydrolase 17 family.</text>
</comment>
<keyword evidence="8" id="KW-1185">Reference proteome</keyword>
<evidence type="ECO:0008006" key="9">
    <source>
        <dbReference type="Google" id="ProtNLM"/>
    </source>
</evidence>
<dbReference type="Pfam" id="PF00332">
    <property type="entry name" value="Glyco_hydro_17"/>
    <property type="match status" value="1"/>
</dbReference>
<evidence type="ECO:0000256" key="4">
    <source>
        <dbReference type="RuleBase" id="RU004335"/>
    </source>
</evidence>
<dbReference type="Proteomes" id="UP001187471">
    <property type="component" value="Unassembled WGS sequence"/>
</dbReference>
<organism evidence="7 8">
    <name type="scientific">Escallonia rubra</name>
    <dbReference type="NCBI Taxonomy" id="112253"/>
    <lineage>
        <taxon>Eukaryota</taxon>
        <taxon>Viridiplantae</taxon>
        <taxon>Streptophyta</taxon>
        <taxon>Embryophyta</taxon>
        <taxon>Tracheophyta</taxon>
        <taxon>Spermatophyta</taxon>
        <taxon>Magnoliopsida</taxon>
        <taxon>eudicotyledons</taxon>
        <taxon>Gunneridae</taxon>
        <taxon>Pentapetalae</taxon>
        <taxon>asterids</taxon>
        <taxon>campanulids</taxon>
        <taxon>Escalloniales</taxon>
        <taxon>Escalloniaceae</taxon>
        <taxon>Escallonia</taxon>
    </lineage>
</organism>
<dbReference type="InterPro" id="IPR017853">
    <property type="entry name" value="GH"/>
</dbReference>
<sequence length="128" mass="13656">MSAAWYWCAIHLLFLGILQRNRVDGLGVNWGTMATHKLPPKTVVQMMKDNGIQRVKLFYADQSTMDAVAGSGIKVMVAIPNDQLPADLEDQSSATSSSLTAMAASSSRPTSSSLMAMAASSSRGRSCT</sequence>
<evidence type="ECO:0000256" key="5">
    <source>
        <dbReference type="SAM" id="MobiDB-lite"/>
    </source>
</evidence>
<evidence type="ECO:0000256" key="2">
    <source>
        <dbReference type="ARBA" id="ARBA00022801"/>
    </source>
</evidence>
<comment type="caution">
    <text evidence="7">The sequence shown here is derived from an EMBL/GenBank/DDBJ whole genome shotgun (WGS) entry which is preliminary data.</text>
</comment>
<feature type="chain" id="PRO_5041703175" description="Glucan endo-1,3-beta-D-glucosidase" evidence="6">
    <location>
        <begin position="26"/>
        <end position="128"/>
    </location>
</feature>
<evidence type="ECO:0000256" key="1">
    <source>
        <dbReference type="ARBA" id="ARBA00008773"/>
    </source>
</evidence>
<proteinExistence type="inferred from homology"/>
<reference evidence="7" key="1">
    <citation type="submission" date="2022-12" db="EMBL/GenBank/DDBJ databases">
        <title>Draft genome assemblies for two species of Escallonia (Escalloniales).</title>
        <authorList>
            <person name="Chanderbali A."/>
            <person name="Dervinis C."/>
            <person name="Anghel I."/>
            <person name="Soltis D."/>
            <person name="Soltis P."/>
            <person name="Zapata F."/>
        </authorList>
    </citation>
    <scope>NUCLEOTIDE SEQUENCE</scope>
    <source>
        <strain evidence="7">UCBG92.1500</strain>
        <tissue evidence="7">Leaf</tissue>
    </source>
</reference>
<protein>
    <recommendedName>
        <fullName evidence="9">Glucan endo-1,3-beta-D-glucosidase</fullName>
    </recommendedName>
</protein>
<feature type="region of interest" description="Disordered" evidence="5">
    <location>
        <begin position="87"/>
        <end position="128"/>
    </location>
</feature>
<keyword evidence="3" id="KW-0326">Glycosidase</keyword>
<accession>A0AA88UJS4</accession>
<name>A0AA88UJS4_9ASTE</name>
<evidence type="ECO:0000313" key="7">
    <source>
        <dbReference type="EMBL" id="KAK2987689.1"/>
    </source>
</evidence>
<gene>
    <name evidence="7" type="ORF">RJ640_015031</name>
</gene>
<dbReference type="AlphaFoldDB" id="A0AA88UJS4"/>
<keyword evidence="2" id="KW-0378">Hydrolase</keyword>
<dbReference type="PANTHER" id="PTHR32227">
    <property type="entry name" value="GLUCAN ENDO-1,3-BETA-GLUCOSIDASE BG1-RELATED-RELATED"/>
    <property type="match status" value="1"/>
</dbReference>
<feature type="signal peptide" evidence="6">
    <location>
        <begin position="1"/>
        <end position="25"/>
    </location>
</feature>
<dbReference type="InterPro" id="IPR000490">
    <property type="entry name" value="Glyco_hydro_17"/>
</dbReference>
<dbReference type="GO" id="GO:0005975">
    <property type="term" value="P:carbohydrate metabolic process"/>
    <property type="evidence" value="ECO:0007669"/>
    <property type="project" value="InterPro"/>
</dbReference>
<dbReference type="GO" id="GO:0004553">
    <property type="term" value="F:hydrolase activity, hydrolyzing O-glycosyl compounds"/>
    <property type="evidence" value="ECO:0007669"/>
    <property type="project" value="InterPro"/>
</dbReference>
<evidence type="ECO:0000313" key="8">
    <source>
        <dbReference type="Proteomes" id="UP001187471"/>
    </source>
</evidence>
<keyword evidence="6" id="KW-0732">Signal</keyword>
<evidence type="ECO:0000256" key="3">
    <source>
        <dbReference type="ARBA" id="ARBA00023295"/>
    </source>
</evidence>
<dbReference type="EMBL" id="JAVXUO010000951">
    <property type="protein sequence ID" value="KAK2987689.1"/>
    <property type="molecule type" value="Genomic_DNA"/>
</dbReference>
<evidence type="ECO:0000256" key="6">
    <source>
        <dbReference type="SAM" id="SignalP"/>
    </source>
</evidence>
<feature type="compositionally biased region" description="Low complexity" evidence="5">
    <location>
        <begin position="92"/>
        <end position="122"/>
    </location>
</feature>
<dbReference type="Gene3D" id="3.20.20.80">
    <property type="entry name" value="Glycosidases"/>
    <property type="match status" value="1"/>
</dbReference>
<dbReference type="SUPFAM" id="SSF51445">
    <property type="entry name" value="(Trans)glycosidases"/>
    <property type="match status" value="1"/>
</dbReference>